<evidence type="ECO:0000313" key="3">
    <source>
        <dbReference type="Proteomes" id="UP000237351"/>
    </source>
</evidence>
<keyword evidence="1" id="KW-0732">Signal</keyword>
<feature type="chain" id="PRO_5012596942" evidence="1">
    <location>
        <begin position="28"/>
        <end position="268"/>
    </location>
</feature>
<organism evidence="2 3">
    <name type="scientific">Candidatus Nucleicultrix amoebiphila FS5</name>
    <dbReference type="NCBI Taxonomy" id="1414854"/>
    <lineage>
        <taxon>Bacteria</taxon>
        <taxon>Pseudomonadati</taxon>
        <taxon>Pseudomonadota</taxon>
        <taxon>Alphaproteobacteria</taxon>
        <taxon>Holosporales</taxon>
        <taxon>Candidatus Nucleicultricaceae</taxon>
        <taxon>Candidatus Nucleicultrix</taxon>
    </lineage>
</organism>
<dbReference type="RefSeq" id="WP_085784912.1">
    <property type="nucleotide sequence ID" value="NZ_CP008743.1"/>
</dbReference>
<dbReference type="EMBL" id="CP008743">
    <property type="protein sequence ID" value="ARN85354.1"/>
    <property type="molecule type" value="Genomic_DNA"/>
</dbReference>
<accession>A0A1W6N673</accession>
<sequence>MKKHILLMLTSASMLFAGMTSETYASAQRAKQQVQHQVQAAAAAVVPPGGLLLDAAEVNQLKADMLALVTTAGIVGAHGAPFQPAANPTAVQVHNALQAADAAMAAGFTAPGVGGILNRIRARIGLAPAANPANDGALAGGQPANDDVITRIDDIIGDANHLANLAYAEVGIVYVPVNYAAGGPHGAANLFQGKEAAITAELARVVNDAIGTPHLSGGAKALKFGPLVDLMRAGFHDLEVAAVGGGATAGASWVNVKATINATGAVLN</sequence>
<gene>
    <name evidence="2" type="ORF">GQ61_08710</name>
</gene>
<evidence type="ECO:0000313" key="2">
    <source>
        <dbReference type="EMBL" id="ARN85354.1"/>
    </source>
</evidence>
<evidence type="ECO:0000256" key="1">
    <source>
        <dbReference type="SAM" id="SignalP"/>
    </source>
</evidence>
<proteinExistence type="predicted"/>
<feature type="signal peptide" evidence="1">
    <location>
        <begin position="1"/>
        <end position="27"/>
    </location>
</feature>
<dbReference type="Proteomes" id="UP000237351">
    <property type="component" value="Chromosome"/>
</dbReference>
<keyword evidence="3" id="KW-1185">Reference proteome</keyword>
<dbReference type="STRING" id="1414854.GQ61_08710"/>
<protein>
    <submittedName>
        <fullName evidence="2">Uncharacterized protein</fullName>
    </submittedName>
</protein>
<reference evidence="2 3" key="1">
    <citation type="submission" date="2014-06" db="EMBL/GenBank/DDBJ databases">
        <title>The genome of the endonuclear symbiont Nucleicultrix amoebiphila.</title>
        <authorList>
            <person name="Schulz F."/>
            <person name="Horn M."/>
        </authorList>
    </citation>
    <scope>NUCLEOTIDE SEQUENCE [LARGE SCALE GENOMIC DNA]</scope>
    <source>
        <strain evidence="2 3">FS5</strain>
    </source>
</reference>
<dbReference type="KEGG" id="naf:GQ61_08710"/>
<dbReference type="AlphaFoldDB" id="A0A1W6N673"/>
<name>A0A1W6N673_9PROT</name>